<sequence length="54" mass="6046">MITAMTTVILTLVLVAAFVALANYARHDRFAGPRNQHVDFDDLGRVPDHNLVRL</sequence>
<proteinExistence type="predicted"/>
<gene>
    <name evidence="1" type="ORF">GCM10009798_20670</name>
</gene>
<name>A0ABN2QZE0_9ACTN</name>
<evidence type="ECO:0000313" key="1">
    <source>
        <dbReference type="EMBL" id="GAA1960791.1"/>
    </source>
</evidence>
<accession>A0ABN2QZE0</accession>
<comment type="caution">
    <text evidence="1">The sequence shown here is derived from an EMBL/GenBank/DDBJ whole genome shotgun (WGS) entry which is preliminary data.</text>
</comment>
<protein>
    <submittedName>
        <fullName evidence="1">Uncharacterized protein</fullName>
    </submittedName>
</protein>
<reference evidence="1 2" key="1">
    <citation type="journal article" date="2019" name="Int. J. Syst. Evol. Microbiol.">
        <title>The Global Catalogue of Microorganisms (GCM) 10K type strain sequencing project: providing services to taxonomists for standard genome sequencing and annotation.</title>
        <authorList>
            <consortium name="The Broad Institute Genomics Platform"/>
            <consortium name="The Broad Institute Genome Sequencing Center for Infectious Disease"/>
            <person name="Wu L."/>
            <person name="Ma J."/>
        </authorList>
    </citation>
    <scope>NUCLEOTIDE SEQUENCE [LARGE SCALE GENOMIC DNA]</scope>
    <source>
        <strain evidence="1 2">JCM 15309</strain>
    </source>
</reference>
<evidence type="ECO:0000313" key="2">
    <source>
        <dbReference type="Proteomes" id="UP001500571"/>
    </source>
</evidence>
<dbReference type="Proteomes" id="UP001500571">
    <property type="component" value="Unassembled WGS sequence"/>
</dbReference>
<keyword evidence="2" id="KW-1185">Reference proteome</keyword>
<organism evidence="1 2">
    <name type="scientific">Nocardioides panacihumi</name>
    <dbReference type="NCBI Taxonomy" id="400774"/>
    <lineage>
        <taxon>Bacteria</taxon>
        <taxon>Bacillati</taxon>
        <taxon>Actinomycetota</taxon>
        <taxon>Actinomycetes</taxon>
        <taxon>Propionibacteriales</taxon>
        <taxon>Nocardioidaceae</taxon>
        <taxon>Nocardioides</taxon>
    </lineage>
</organism>
<dbReference type="EMBL" id="BAAAPB010000002">
    <property type="protein sequence ID" value="GAA1960791.1"/>
    <property type="molecule type" value="Genomic_DNA"/>
</dbReference>